<dbReference type="PANTHER" id="PTHR47958">
    <property type="entry name" value="ATP-DEPENDENT RNA HELICASE DBP3"/>
    <property type="match status" value="1"/>
</dbReference>
<evidence type="ECO:0000313" key="10">
    <source>
        <dbReference type="Proteomes" id="UP000095283"/>
    </source>
</evidence>
<evidence type="ECO:0000256" key="4">
    <source>
        <dbReference type="ARBA" id="ARBA00022801"/>
    </source>
</evidence>
<organism evidence="10 11">
    <name type="scientific">Heterorhabditis bacteriophora</name>
    <name type="common">Entomopathogenic nematode worm</name>
    <dbReference type="NCBI Taxonomy" id="37862"/>
    <lineage>
        <taxon>Eukaryota</taxon>
        <taxon>Metazoa</taxon>
        <taxon>Ecdysozoa</taxon>
        <taxon>Nematoda</taxon>
        <taxon>Chromadorea</taxon>
        <taxon>Rhabditida</taxon>
        <taxon>Rhabditina</taxon>
        <taxon>Rhabditomorpha</taxon>
        <taxon>Strongyloidea</taxon>
        <taxon>Heterorhabditidae</taxon>
        <taxon>Heterorhabditis</taxon>
    </lineage>
</organism>
<feature type="domain" description="Helicase C-terminal" evidence="9">
    <location>
        <begin position="31"/>
        <end position="176"/>
    </location>
</feature>
<dbReference type="FunFam" id="3.40.50.300:FF:000111">
    <property type="entry name" value="DEAD-box ATP-dependent RNA helicase"/>
    <property type="match status" value="1"/>
</dbReference>
<keyword evidence="10" id="KW-1185">Reference proteome</keyword>
<evidence type="ECO:0000256" key="5">
    <source>
        <dbReference type="ARBA" id="ARBA00022806"/>
    </source>
</evidence>
<dbReference type="CDD" id="cd18787">
    <property type="entry name" value="SF2_C_DEAD"/>
    <property type="match status" value="1"/>
</dbReference>
<dbReference type="GO" id="GO:0005524">
    <property type="term" value="F:ATP binding"/>
    <property type="evidence" value="ECO:0007669"/>
    <property type="project" value="UniProtKB-KW"/>
</dbReference>
<evidence type="ECO:0000256" key="6">
    <source>
        <dbReference type="ARBA" id="ARBA00022840"/>
    </source>
</evidence>
<evidence type="ECO:0000256" key="8">
    <source>
        <dbReference type="ARBA" id="ARBA00038213"/>
    </source>
</evidence>
<dbReference type="GO" id="GO:0003724">
    <property type="term" value="F:RNA helicase activity"/>
    <property type="evidence" value="ECO:0007669"/>
    <property type="project" value="UniProtKB-EC"/>
</dbReference>
<keyword evidence="3" id="KW-0547">Nucleotide-binding</keyword>
<dbReference type="InterPro" id="IPR027417">
    <property type="entry name" value="P-loop_NTPase"/>
</dbReference>
<keyword evidence="5" id="KW-0347">Helicase</keyword>
<dbReference type="InterPro" id="IPR001650">
    <property type="entry name" value="Helicase_C-like"/>
</dbReference>
<evidence type="ECO:0000256" key="2">
    <source>
        <dbReference type="ARBA" id="ARBA00012552"/>
    </source>
</evidence>
<accession>A0A1I7XVI2</accession>
<dbReference type="EC" id="3.6.4.13" evidence="2"/>
<evidence type="ECO:0000259" key="9">
    <source>
        <dbReference type="PROSITE" id="PS51194"/>
    </source>
</evidence>
<reference evidence="11" key="1">
    <citation type="submission" date="2016-11" db="UniProtKB">
        <authorList>
            <consortium name="WormBaseParasite"/>
        </authorList>
    </citation>
    <scope>IDENTIFICATION</scope>
</reference>
<dbReference type="GO" id="GO:0016787">
    <property type="term" value="F:hydrolase activity"/>
    <property type="evidence" value="ECO:0007669"/>
    <property type="project" value="UniProtKB-KW"/>
</dbReference>
<keyword evidence="4" id="KW-0378">Hydrolase</keyword>
<comment type="subcellular location">
    <subcellularLocation>
        <location evidence="1">Nucleus</location>
    </subcellularLocation>
</comment>
<dbReference type="AlphaFoldDB" id="A0A1I7XVI2"/>
<dbReference type="Pfam" id="PF00271">
    <property type="entry name" value="Helicase_C"/>
    <property type="match status" value="1"/>
</dbReference>
<dbReference type="SMART" id="SM00490">
    <property type="entry name" value="HELICc"/>
    <property type="match status" value="1"/>
</dbReference>
<dbReference type="Gene3D" id="3.40.50.300">
    <property type="entry name" value="P-loop containing nucleotide triphosphate hydrolases"/>
    <property type="match status" value="1"/>
</dbReference>
<name>A0A1I7XVI2_HETBA</name>
<evidence type="ECO:0000256" key="7">
    <source>
        <dbReference type="ARBA" id="ARBA00023242"/>
    </source>
</evidence>
<keyword evidence="6" id="KW-0067">ATP-binding</keyword>
<evidence type="ECO:0000313" key="11">
    <source>
        <dbReference type="WBParaSite" id="Hba_21553"/>
    </source>
</evidence>
<evidence type="ECO:0000256" key="1">
    <source>
        <dbReference type="ARBA" id="ARBA00004123"/>
    </source>
</evidence>
<keyword evidence="7" id="KW-0539">Nucleus</keyword>
<dbReference type="Proteomes" id="UP000095283">
    <property type="component" value="Unplaced"/>
</dbReference>
<dbReference type="PROSITE" id="PS51194">
    <property type="entry name" value="HELICASE_CTER"/>
    <property type="match status" value="1"/>
</dbReference>
<dbReference type="GO" id="GO:0005634">
    <property type="term" value="C:nucleus"/>
    <property type="evidence" value="ECO:0007669"/>
    <property type="project" value="UniProtKB-SubCell"/>
</dbReference>
<dbReference type="SUPFAM" id="SSF52540">
    <property type="entry name" value="P-loop containing nucleoside triphosphate hydrolases"/>
    <property type="match status" value="1"/>
</dbReference>
<comment type="similarity">
    <text evidence="8">Belongs to the DEAD box helicase family. DECD subfamily.</text>
</comment>
<proteinExistence type="inferred from homology"/>
<evidence type="ECO:0000256" key="3">
    <source>
        <dbReference type="ARBA" id="ARBA00022741"/>
    </source>
</evidence>
<dbReference type="WBParaSite" id="Hba_21553">
    <property type="protein sequence ID" value="Hba_21553"/>
    <property type="gene ID" value="Hba_21553"/>
</dbReference>
<protein>
    <recommendedName>
        <fullName evidence="2">RNA helicase</fullName>
        <ecNumber evidence="2">3.6.4.13</ecNumber>
    </recommendedName>
</protein>
<sequence length="183" mass="21125">MEVYVDDEAKLTLHGLQQHYVKLKEIEKNRKLLELLDLLEFNQVVIFVKSVQRCGALHQLLSEQNFPSIAIHRAMPQEERLSRYQAFKDFQKRILVATDLFGRGMDIERVNIVFNYDMPEDSDSYLHRVARAGRFGTKGLAITFVSDETDAKTLNSVQDRFDISITELPDSIDVATYIEGRTN</sequence>